<dbReference type="Pfam" id="PF00455">
    <property type="entry name" value="DeoRC"/>
    <property type="match status" value="1"/>
</dbReference>
<evidence type="ECO:0000313" key="4">
    <source>
        <dbReference type="EMBL" id="RAV21179.1"/>
    </source>
</evidence>
<evidence type="ECO:0000313" key="5">
    <source>
        <dbReference type="Proteomes" id="UP000250369"/>
    </source>
</evidence>
<proteinExistence type="predicted"/>
<dbReference type="SUPFAM" id="SSF46785">
    <property type="entry name" value="Winged helix' DNA-binding domain"/>
    <property type="match status" value="1"/>
</dbReference>
<dbReference type="Gene3D" id="3.40.50.1360">
    <property type="match status" value="1"/>
</dbReference>
<evidence type="ECO:0000256" key="2">
    <source>
        <dbReference type="ARBA" id="ARBA00023163"/>
    </source>
</evidence>
<dbReference type="EMBL" id="QMFB01000005">
    <property type="protein sequence ID" value="RAV21179.1"/>
    <property type="molecule type" value="Genomic_DNA"/>
</dbReference>
<dbReference type="GO" id="GO:0003700">
    <property type="term" value="F:DNA-binding transcription factor activity"/>
    <property type="evidence" value="ECO:0007669"/>
    <property type="project" value="InterPro"/>
</dbReference>
<dbReference type="PRINTS" id="PR00037">
    <property type="entry name" value="HTHLACR"/>
</dbReference>
<dbReference type="Gene3D" id="1.10.10.10">
    <property type="entry name" value="Winged helix-like DNA-binding domain superfamily/Winged helix DNA-binding domain"/>
    <property type="match status" value="1"/>
</dbReference>
<keyword evidence="1" id="KW-0805">Transcription regulation</keyword>
<dbReference type="RefSeq" id="WP_113030881.1">
    <property type="nucleotide sequence ID" value="NZ_QMFB01000005.1"/>
</dbReference>
<dbReference type="SMART" id="SM00420">
    <property type="entry name" value="HTH_DEOR"/>
    <property type="match status" value="1"/>
</dbReference>
<dbReference type="SUPFAM" id="SSF100950">
    <property type="entry name" value="NagB/RpiA/CoA transferase-like"/>
    <property type="match status" value="1"/>
</dbReference>
<dbReference type="PANTHER" id="PTHR30363">
    <property type="entry name" value="HTH-TYPE TRANSCRIPTIONAL REGULATOR SRLR-RELATED"/>
    <property type="match status" value="1"/>
</dbReference>
<dbReference type="InterPro" id="IPR037171">
    <property type="entry name" value="NagB/RpiA_transferase-like"/>
</dbReference>
<dbReference type="Pfam" id="PF08220">
    <property type="entry name" value="HTH_DeoR"/>
    <property type="match status" value="1"/>
</dbReference>
<protein>
    <recommendedName>
        <fullName evidence="3">HTH deoR-type domain-containing protein</fullName>
    </recommendedName>
</protein>
<reference evidence="4 5" key="1">
    <citation type="journal article" date="2009" name="Int. J. Syst. Evol. Microbiol.">
        <title>Paenibacillus contaminans sp. nov., isolated from a contaminated laboratory plate.</title>
        <authorList>
            <person name="Chou J.H."/>
            <person name="Lee J.H."/>
            <person name="Lin M.C."/>
            <person name="Chang P.S."/>
            <person name="Arun A.B."/>
            <person name="Young C.C."/>
            <person name="Chen W.M."/>
        </authorList>
    </citation>
    <scope>NUCLEOTIDE SEQUENCE [LARGE SCALE GENOMIC DNA]</scope>
    <source>
        <strain evidence="4 5">CKOBP-6</strain>
    </source>
</reference>
<keyword evidence="5" id="KW-1185">Reference proteome</keyword>
<dbReference type="InterPro" id="IPR036388">
    <property type="entry name" value="WH-like_DNA-bd_sf"/>
</dbReference>
<comment type="caution">
    <text evidence="4">The sequence shown here is derived from an EMBL/GenBank/DDBJ whole genome shotgun (WGS) entry which is preliminary data.</text>
</comment>
<dbReference type="PANTHER" id="PTHR30363:SF44">
    <property type="entry name" value="AGA OPERON TRANSCRIPTIONAL REPRESSOR-RELATED"/>
    <property type="match status" value="1"/>
</dbReference>
<keyword evidence="2" id="KW-0804">Transcription</keyword>
<gene>
    <name evidence="4" type="ORF">DQG23_10975</name>
</gene>
<dbReference type="SMART" id="SM01134">
    <property type="entry name" value="DeoRC"/>
    <property type="match status" value="1"/>
</dbReference>
<dbReference type="InterPro" id="IPR001034">
    <property type="entry name" value="DeoR_HTH"/>
</dbReference>
<dbReference type="PROSITE" id="PS51000">
    <property type="entry name" value="HTH_DEOR_2"/>
    <property type="match status" value="1"/>
</dbReference>
<dbReference type="InterPro" id="IPR050313">
    <property type="entry name" value="Carb_Metab_HTH_regulators"/>
</dbReference>
<accession>A0A329MMR9</accession>
<evidence type="ECO:0000259" key="3">
    <source>
        <dbReference type="PROSITE" id="PS51000"/>
    </source>
</evidence>
<dbReference type="OrthoDB" id="9798651at2"/>
<feature type="domain" description="HTH deoR-type" evidence="3">
    <location>
        <begin position="3"/>
        <end position="58"/>
    </location>
</feature>
<name>A0A329MMR9_9BACL</name>
<dbReference type="Proteomes" id="UP000250369">
    <property type="component" value="Unassembled WGS sequence"/>
</dbReference>
<evidence type="ECO:0000256" key="1">
    <source>
        <dbReference type="ARBA" id="ARBA00023015"/>
    </source>
</evidence>
<dbReference type="InterPro" id="IPR036390">
    <property type="entry name" value="WH_DNA-bd_sf"/>
</dbReference>
<organism evidence="4 5">
    <name type="scientific">Paenibacillus contaminans</name>
    <dbReference type="NCBI Taxonomy" id="450362"/>
    <lineage>
        <taxon>Bacteria</taxon>
        <taxon>Bacillati</taxon>
        <taxon>Bacillota</taxon>
        <taxon>Bacilli</taxon>
        <taxon>Bacillales</taxon>
        <taxon>Paenibacillaceae</taxon>
        <taxon>Paenibacillus</taxon>
    </lineage>
</organism>
<sequence length="258" mass="28630">MLAKQRHAEITKLVEEKGFVQVAELSRLFNVSEVTIRTDLRTLEQAGKIERNFGGAASKEIESSPFQSLTLMLSENKTAIAKKAVSLIKEGESIFVDASSTAWHLALQIKESLRNVTVISNSIPVFELFKAYEEGTLIGIPGTLNPLSQSFVGPFAEEIVGRLRATKAFITPKAIHPEGLRDDHMMNAAIRKKMMEASTESIILADHSKFSNSRCLFEIIGFASISTVITDRLPDPEFLEIFDQKGIRLYIADETEQA</sequence>
<dbReference type="InterPro" id="IPR014036">
    <property type="entry name" value="DeoR-like_C"/>
</dbReference>
<dbReference type="AlphaFoldDB" id="A0A329MMR9"/>